<sequence>MRHVCTVFPRAVHTQRMAARDAFHHAGCVGQWFRSAPSPCLHRGNGTLRTLECATDRIHALDARNGVTRFF</sequence>
<dbReference type="HOGENOM" id="CLU_2739071_0_0_6"/>
<dbReference type="AlphaFoldDB" id="Q3BPN2"/>
<evidence type="ECO:0000313" key="2">
    <source>
        <dbReference type="Proteomes" id="UP000007069"/>
    </source>
</evidence>
<reference evidence="1 2" key="1">
    <citation type="journal article" date="2005" name="J. Bacteriol.">
        <title>Insights into genome plasticity and pathogenicity of the plant pathogenic Bacterium Xanthomonas campestris pv. vesicatoria revealed by the complete genome sequence.</title>
        <authorList>
            <person name="Thieme F."/>
            <person name="Koebnik R."/>
            <person name="Bekel T."/>
            <person name="Berger C."/>
            <person name="Boch J."/>
            <person name="Buettner D."/>
            <person name="Caldana C."/>
            <person name="Gaigalat L."/>
            <person name="Goesmann A."/>
            <person name="Kay S."/>
            <person name="Kirchner O."/>
            <person name="Lanz C."/>
            <person name="Linke B."/>
            <person name="McHardy A.C."/>
            <person name="Meyer F."/>
            <person name="Mittenhuber G."/>
            <person name="Nies D.H."/>
            <person name="Niesbach-Kloesgen U."/>
            <person name="Patschkowski T."/>
            <person name="Rueckert C."/>
            <person name="Rupp O."/>
            <person name="Schneicker S."/>
            <person name="Schuster S.C."/>
            <person name="Vorhoelter F.J."/>
            <person name="Weber E."/>
            <person name="Puehler A."/>
            <person name="Bonas U."/>
            <person name="Bartels D."/>
            <person name="Kaiser O."/>
        </authorList>
    </citation>
    <scope>NUCLEOTIDE SEQUENCE [LARGE SCALE GENOMIC DNA]</scope>
    <source>
        <strain evidence="1 2">85-10</strain>
    </source>
</reference>
<dbReference type="Proteomes" id="UP000007069">
    <property type="component" value="Chromosome"/>
</dbReference>
<protein>
    <submittedName>
        <fullName evidence="1">Uncharacterized protein</fullName>
    </submittedName>
</protein>
<organism evidence="2">
    <name type="scientific">Xanthomonas euvesicatoria pv. vesicatoria (strain 85-10)</name>
    <name type="common">Xanthomonas campestris pv. vesicatoria</name>
    <dbReference type="NCBI Taxonomy" id="316273"/>
    <lineage>
        <taxon>Bacteria</taxon>
        <taxon>Pseudomonadati</taxon>
        <taxon>Pseudomonadota</taxon>
        <taxon>Gammaproteobacteria</taxon>
        <taxon>Lysobacterales</taxon>
        <taxon>Lysobacteraceae</taxon>
        <taxon>Xanthomonas</taxon>
    </lineage>
</organism>
<proteinExistence type="predicted"/>
<name>Q3BPN2_XANE5</name>
<dbReference type="EMBL" id="AM039952">
    <property type="protein sequence ID" value="CAJ25281.1"/>
    <property type="molecule type" value="Genomic_DNA"/>
</dbReference>
<dbReference type="KEGG" id="xcv:XCV3550"/>
<evidence type="ECO:0000313" key="1">
    <source>
        <dbReference type="EMBL" id="CAJ25281.1"/>
    </source>
</evidence>
<accession>Q3BPN2</accession>
<gene>
    <name evidence="1" type="ordered locus">XCV3550</name>
</gene>